<feature type="compositionally biased region" description="Low complexity" evidence="1">
    <location>
        <begin position="128"/>
        <end position="141"/>
    </location>
</feature>
<feature type="region of interest" description="Disordered" evidence="1">
    <location>
        <begin position="99"/>
        <end position="118"/>
    </location>
</feature>
<reference evidence="3" key="1">
    <citation type="submission" date="2022-01" db="EMBL/GenBank/DDBJ databases">
        <title>Genome Sequence Resource for Two Populations of Ditylenchus destructor, the Migratory Endoparasitic Phytonematode.</title>
        <authorList>
            <person name="Zhang H."/>
            <person name="Lin R."/>
            <person name="Xie B."/>
        </authorList>
    </citation>
    <scope>NUCLEOTIDE SEQUENCE</scope>
    <source>
        <strain evidence="3">BazhouSP</strain>
    </source>
</reference>
<feature type="compositionally biased region" description="Basic and acidic residues" evidence="1">
    <location>
        <begin position="170"/>
        <end position="181"/>
    </location>
</feature>
<feature type="region of interest" description="Disordered" evidence="1">
    <location>
        <begin position="628"/>
        <end position="674"/>
    </location>
</feature>
<proteinExistence type="predicted"/>
<name>A0AAD4R1H4_9BILA</name>
<evidence type="ECO:0000256" key="1">
    <source>
        <dbReference type="SAM" id="MobiDB-lite"/>
    </source>
</evidence>
<protein>
    <submittedName>
        <fullName evidence="3">Uncharacterized protein</fullName>
    </submittedName>
</protein>
<dbReference type="AlphaFoldDB" id="A0AAD4R1H4"/>
<feature type="compositionally biased region" description="Low complexity" evidence="1">
    <location>
        <begin position="270"/>
        <end position="293"/>
    </location>
</feature>
<feature type="region of interest" description="Disordered" evidence="1">
    <location>
        <begin position="251"/>
        <end position="340"/>
    </location>
</feature>
<feature type="compositionally biased region" description="Basic and acidic residues" evidence="1">
    <location>
        <begin position="643"/>
        <end position="674"/>
    </location>
</feature>
<feature type="compositionally biased region" description="Gly residues" evidence="1">
    <location>
        <begin position="207"/>
        <end position="217"/>
    </location>
</feature>
<feature type="region of interest" description="Disordered" evidence="1">
    <location>
        <begin position="128"/>
        <end position="233"/>
    </location>
</feature>
<keyword evidence="4" id="KW-1185">Reference proteome</keyword>
<evidence type="ECO:0000256" key="2">
    <source>
        <dbReference type="SAM" id="SignalP"/>
    </source>
</evidence>
<gene>
    <name evidence="3" type="ORF">DdX_14923</name>
</gene>
<dbReference type="Proteomes" id="UP001201812">
    <property type="component" value="Unassembled WGS sequence"/>
</dbReference>
<feature type="signal peptide" evidence="2">
    <location>
        <begin position="1"/>
        <end position="32"/>
    </location>
</feature>
<feature type="chain" id="PRO_5041896846" evidence="2">
    <location>
        <begin position="33"/>
        <end position="674"/>
    </location>
</feature>
<evidence type="ECO:0000313" key="3">
    <source>
        <dbReference type="EMBL" id="KAI1703384.1"/>
    </source>
</evidence>
<dbReference type="EMBL" id="JAKKPZ010000083">
    <property type="protein sequence ID" value="KAI1703384.1"/>
    <property type="molecule type" value="Genomic_DNA"/>
</dbReference>
<accession>A0AAD4R1H4</accession>
<sequence>MLMSRTLFLHSSHLSLIFLYLLSPEFSGRTSAQSNKKKKDPDPYTNDPVVLKPVYHHMDAYESEPYKFWHENKPHPHVHGHEPEFDQRHQHFEKYGDNEQFDNFITDPPGVGLNSEDGNGIYFGGASKSKSGLGSSSSNSDGGYGSGGSNRQGGRGGGDSSNPSGGRGFGRRDGSDRDGSSDRNGSGGRGFGKLGGSARYGSSDPNGSGGHGIGGQGTSNRSQSGFGSEESGQHYNKLDVGVEKSPSLVVEKDLGGLPGDPEFGSNPPNLRQGSTTTGGSSLSSSSFRQSLQRKPAVPYAKGLEEDSASGSTYNTHGKLSGNVGKTGSSHTASIGLRTKNGNSRTLQNVNIGNEQSYASNLPSQVSFVSQANGFSGQRQCCSCCGGNQYSGGYYGSGGCGNSNCGSPGCCSQPPVPCCPRLPTCCLPQLPCCPRIQIPCCPVQPVCCQPLQSCGVCRSAAHRALRTKRFGCIPCAGRKKREVDLSDEESHARVKRLGCIPCLHKERVKRQSLTCQKCTPFVTQLVSRVKRSLSCTSCRTKVERAKRQAEISEFYQTRVAISSSNDSSITKRGISESGYDPIFQCDKSCCDYGKCALPETIISVNRGAGYVSNAEQVYPRIPTPSIPNPIFEADRKNSGKARIGLRENLETERTATGEGEGRTVLRRRDDTKDNR</sequence>
<feature type="compositionally biased region" description="Gly residues" evidence="1">
    <location>
        <begin position="185"/>
        <end position="195"/>
    </location>
</feature>
<feature type="compositionally biased region" description="Polar residues" evidence="1">
    <location>
        <begin position="308"/>
        <end position="332"/>
    </location>
</feature>
<evidence type="ECO:0000313" key="4">
    <source>
        <dbReference type="Proteomes" id="UP001201812"/>
    </source>
</evidence>
<feature type="compositionally biased region" description="Gly residues" evidence="1">
    <location>
        <begin position="142"/>
        <end position="159"/>
    </location>
</feature>
<keyword evidence="2" id="KW-0732">Signal</keyword>
<organism evidence="3 4">
    <name type="scientific">Ditylenchus destructor</name>
    <dbReference type="NCBI Taxonomy" id="166010"/>
    <lineage>
        <taxon>Eukaryota</taxon>
        <taxon>Metazoa</taxon>
        <taxon>Ecdysozoa</taxon>
        <taxon>Nematoda</taxon>
        <taxon>Chromadorea</taxon>
        <taxon>Rhabditida</taxon>
        <taxon>Tylenchina</taxon>
        <taxon>Tylenchomorpha</taxon>
        <taxon>Sphaerularioidea</taxon>
        <taxon>Anguinidae</taxon>
        <taxon>Anguininae</taxon>
        <taxon>Ditylenchus</taxon>
    </lineage>
</organism>
<comment type="caution">
    <text evidence="3">The sequence shown here is derived from an EMBL/GenBank/DDBJ whole genome shotgun (WGS) entry which is preliminary data.</text>
</comment>